<feature type="region of interest" description="Disordered" evidence="1">
    <location>
        <begin position="203"/>
        <end position="281"/>
    </location>
</feature>
<dbReference type="AlphaFoldDB" id="A0A239P7R0"/>
<proteinExistence type="predicted"/>
<feature type="chain" id="PRO_5012421523" evidence="2">
    <location>
        <begin position="33"/>
        <end position="324"/>
    </location>
</feature>
<protein>
    <submittedName>
        <fullName evidence="3">Uncharacterized protein</fullName>
    </submittedName>
</protein>
<sequence length="324" mass="31777">MLERQIMKRVIKTAVAVAAFGLAAGICAPAQAQTYDASDIINGLGGSSPMAGVGTGIIDLGMNQSSFAGGQFVGDPYAGGQFAGGQGQGIVSFGGQSPLNLFRRAGNVSADSHYMPWAPSYPMERLICVSKDDPAYGTALSGVNPMAGPAPVAPVGPESIAAGPGGPVIPTPELVETVQPSVAEAAALAGQQPEAAALIDVAQQPAPPADASAPQQTAEQVAATAAQQAAAQMSAPAPQQADPAPQQAAEQAGAPAPQMDAPAPQEATSQTEAAPVTPATEPVVGSAAEVLAPVSDAVAEGATATVGAPVAGASMDSTELVAAR</sequence>
<evidence type="ECO:0000313" key="3">
    <source>
        <dbReference type="EMBL" id="SNT63002.1"/>
    </source>
</evidence>
<name>A0A239P7R0_9ACTN</name>
<reference evidence="3 4" key="1">
    <citation type="submission" date="2017-06" db="EMBL/GenBank/DDBJ databases">
        <authorList>
            <person name="Kim H.J."/>
            <person name="Triplett B.A."/>
        </authorList>
    </citation>
    <scope>NUCLEOTIDE SEQUENCE [LARGE SCALE GENOMIC DNA]</scope>
    <source>
        <strain evidence="3 4">CGMCC 4.2132</strain>
    </source>
</reference>
<evidence type="ECO:0000313" key="4">
    <source>
        <dbReference type="Proteomes" id="UP000198282"/>
    </source>
</evidence>
<dbReference type="Proteomes" id="UP000198282">
    <property type="component" value="Unassembled WGS sequence"/>
</dbReference>
<dbReference type="EMBL" id="FZOD01000095">
    <property type="protein sequence ID" value="SNT63002.1"/>
    <property type="molecule type" value="Genomic_DNA"/>
</dbReference>
<evidence type="ECO:0000256" key="1">
    <source>
        <dbReference type="SAM" id="MobiDB-lite"/>
    </source>
</evidence>
<accession>A0A239P7R0</accession>
<keyword evidence="2" id="KW-0732">Signal</keyword>
<evidence type="ECO:0000256" key="2">
    <source>
        <dbReference type="SAM" id="SignalP"/>
    </source>
</evidence>
<feature type="compositionally biased region" description="Low complexity" evidence="1">
    <location>
        <begin position="203"/>
        <end position="267"/>
    </location>
</feature>
<organism evidence="3 4">
    <name type="scientific">Streptosporangium subroseum</name>
    <dbReference type="NCBI Taxonomy" id="106412"/>
    <lineage>
        <taxon>Bacteria</taxon>
        <taxon>Bacillati</taxon>
        <taxon>Actinomycetota</taxon>
        <taxon>Actinomycetes</taxon>
        <taxon>Streptosporangiales</taxon>
        <taxon>Streptosporangiaceae</taxon>
        <taxon>Streptosporangium</taxon>
    </lineage>
</organism>
<keyword evidence="4" id="KW-1185">Reference proteome</keyword>
<feature type="signal peptide" evidence="2">
    <location>
        <begin position="1"/>
        <end position="32"/>
    </location>
</feature>
<gene>
    <name evidence="3" type="ORF">SAMN05216276_109519</name>
</gene>